<evidence type="ECO:0000313" key="6">
    <source>
        <dbReference type="Proteomes" id="UP000570514"/>
    </source>
</evidence>
<accession>A0A846MVK4</accession>
<evidence type="ECO:0000256" key="2">
    <source>
        <dbReference type="ARBA" id="ARBA00023136"/>
    </source>
</evidence>
<comment type="caution">
    <text evidence="5">The sequence shown here is derived from an EMBL/GenBank/DDBJ whole genome shotgun (WGS) entry which is preliminary data.</text>
</comment>
<evidence type="ECO:0000313" key="5">
    <source>
        <dbReference type="EMBL" id="NIK87245.1"/>
    </source>
</evidence>
<keyword evidence="6" id="KW-1185">Reference proteome</keyword>
<comment type="subcellular location">
    <subcellularLocation>
        <location evidence="1">Cell outer membrane</location>
    </subcellularLocation>
</comment>
<evidence type="ECO:0000256" key="1">
    <source>
        <dbReference type="ARBA" id="ARBA00004442"/>
    </source>
</evidence>
<evidence type="ECO:0000256" key="3">
    <source>
        <dbReference type="ARBA" id="ARBA00023237"/>
    </source>
</evidence>
<dbReference type="Proteomes" id="UP000570514">
    <property type="component" value="Unassembled WGS sequence"/>
</dbReference>
<reference evidence="5 6" key="1">
    <citation type="submission" date="2020-03" db="EMBL/GenBank/DDBJ databases">
        <title>Genomic Encyclopedia of Type Strains, Phase IV (KMG-IV): sequencing the most valuable type-strain genomes for metagenomic binning, comparative biology and taxonomic classification.</title>
        <authorList>
            <person name="Goeker M."/>
        </authorList>
    </citation>
    <scope>NUCLEOTIDE SEQUENCE [LARGE SCALE GENOMIC DNA]</scope>
    <source>
        <strain evidence="5 6">DSM 19867</strain>
    </source>
</reference>
<evidence type="ECO:0000256" key="4">
    <source>
        <dbReference type="SAM" id="MobiDB-lite"/>
    </source>
</evidence>
<dbReference type="RefSeq" id="WP_167080671.1">
    <property type="nucleotide sequence ID" value="NZ_BAAADC010000001.1"/>
</dbReference>
<organism evidence="5 6">
    <name type="scientific">Rhizomicrobium palustre</name>
    <dbReference type="NCBI Taxonomy" id="189966"/>
    <lineage>
        <taxon>Bacteria</taxon>
        <taxon>Pseudomonadati</taxon>
        <taxon>Pseudomonadota</taxon>
        <taxon>Alphaproteobacteria</taxon>
        <taxon>Micropepsales</taxon>
        <taxon>Micropepsaceae</taxon>
        <taxon>Rhizomicrobium</taxon>
    </lineage>
</organism>
<feature type="compositionally biased region" description="Low complexity" evidence="4">
    <location>
        <begin position="19"/>
        <end position="30"/>
    </location>
</feature>
<protein>
    <submittedName>
        <fullName evidence="5">Uncharacterized protein</fullName>
    </submittedName>
</protein>
<proteinExistence type="predicted"/>
<dbReference type="InterPro" id="IPR036942">
    <property type="entry name" value="Beta-barrel_TonB_sf"/>
</dbReference>
<gene>
    <name evidence="5" type="ORF">FHS83_000563</name>
</gene>
<keyword evidence="3" id="KW-0998">Cell outer membrane</keyword>
<dbReference type="SUPFAM" id="SSF56935">
    <property type="entry name" value="Porins"/>
    <property type="match status" value="1"/>
</dbReference>
<name>A0A846MVK4_9PROT</name>
<sequence length="512" mass="53321">MAQQTVDPATLDLTALQAAAAAEQPAPDLTIAPPSTVVTPDPQPKKKAKAKPKTAQRDSSNDGPITLKQGAVALDLSTPQPTSDLSSKASLNLSLPAGAVKAEAKAAVGKDDGNWNAFWHRDSAQVRADIAGPKGAALSVTGENALSLNYRAAESIGSADSGVHVVRSENRTGRIDLTIPLNPVKVGLGGESVGANTEDTSRDKTTTNSASVRTADHKLYARAEWSPLPGVDVEGGASARVANISWQDKSAHTATFQSVDPHVSLSMSPFRDTQISAKVEHVVSPYDAGAFATYSQADGKADASSFQPDHAWQMEARLQQTIGPANLSATYTAASKGTVTEFAVVGGVQAPATTPLVDRKSLAVAVSMPLAEVGLPHTNLSSEARWNTSRVIDPVTQQSRSASGETPQTVSLKLSHNLPAQKLSFGLTGQFTGSSTAYQVSELSTTGESGTLGAFVAYKPGSYEIDLNLQGLAGGATRDAFYKGLRGESDVARTSVQDKSGPMLQLSLKKPL</sequence>
<feature type="region of interest" description="Disordered" evidence="4">
    <location>
        <begin position="19"/>
        <end position="66"/>
    </location>
</feature>
<dbReference type="Gene3D" id="2.40.170.20">
    <property type="entry name" value="TonB-dependent receptor, beta-barrel domain"/>
    <property type="match status" value="1"/>
</dbReference>
<dbReference type="GO" id="GO:0009279">
    <property type="term" value="C:cell outer membrane"/>
    <property type="evidence" value="ECO:0007669"/>
    <property type="project" value="UniProtKB-SubCell"/>
</dbReference>
<keyword evidence="2" id="KW-0472">Membrane</keyword>
<feature type="compositionally biased region" description="Basic residues" evidence="4">
    <location>
        <begin position="45"/>
        <end position="54"/>
    </location>
</feature>
<dbReference type="EMBL" id="JAASRM010000001">
    <property type="protein sequence ID" value="NIK87245.1"/>
    <property type="molecule type" value="Genomic_DNA"/>
</dbReference>
<dbReference type="AlphaFoldDB" id="A0A846MVK4"/>